<proteinExistence type="predicted"/>
<sequence length="81" mass="9688">FRNQIAQKNLNHPLTYEQLMNRYRDWLTKLNILLCRECFIPIGLEEGEHCNEITIKKAYKSKENKLAKLKVNKLLKDKKTN</sequence>
<keyword evidence="2" id="KW-1185">Reference proteome</keyword>
<gene>
    <name evidence="1" type="ORF">GMARGA_LOCUS35217</name>
</gene>
<name>A0ABN7WUU0_GIGMA</name>
<dbReference type="EMBL" id="CAJVQB010064527">
    <property type="protein sequence ID" value="CAG8841044.1"/>
    <property type="molecule type" value="Genomic_DNA"/>
</dbReference>
<reference evidence="1 2" key="1">
    <citation type="submission" date="2021-06" db="EMBL/GenBank/DDBJ databases">
        <authorList>
            <person name="Kallberg Y."/>
            <person name="Tangrot J."/>
            <person name="Rosling A."/>
        </authorList>
    </citation>
    <scope>NUCLEOTIDE SEQUENCE [LARGE SCALE GENOMIC DNA]</scope>
    <source>
        <strain evidence="1 2">120-4 pot B 10/14</strain>
    </source>
</reference>
<comment type="caution">
    <text evidence="1">The sequence shown here is derived from an EMBL/GenBank/DDBJ whole genome shotgun (WGS) entry which is preliminary data.</text>
</comment>
<feature type="non-terminal residue" evidence="1">
    <location>
        <position position="1"/>
    </location>
</feature>
<dbReference type="Proteomes" id="UP000789901">
    <property type="component" value="Unassembled WGS sequence"/>
</dbReference>
<evidence type="ECO:0000313" key="1">
    <source>
        <dbReference type="EMBL" id="CAG8841044.1"/>
    </source>
</evidence>
<organism evidence="1 2">
    <name type="scientific">Gigaspora margarita</name>
    <dbReference type="NCBI Taxonomy" id="4874"/>
    <lineage>
        <taxon>Eukaryota</taxon>
        <taxon>Fungi</taxon>
        <taxon>Fungi incertae sedis</taxon>
        <taxon>Mucoromycota</taxon>
        <taxon>Glomeromycotina</taxon>
        <taxon>Glomeromycetes</taxon>
        <taxon>Diversisporales</taxon>
        <taxon>Gigasporaceae</taxon>
        <taxon>Gigaspora</taxon>
    </lineage>
</organism>
<protein>
    <submittedName>
        <fullName evidence="1">30384_t:CDS:1</fullName>
    </submittedName>
</protein>
<evidence type="ECO:0000313" key="2">
    <source>
        <dbReference type="Proteomes" id="UP000789901"/>
    </source>
</evidence>
<accession>A0ABN7WUU0</accession>